<evidence type="ECO:0000256" key="3">
    <source>
        <dbReference type="ARBA" id="ARBA00016219"/>
    </source>
</evidence>
<evidence type="ECO:0000256" key="5">
    <source>
        <dbReference type="ARBA" id="ARBA00023027"/>
    </source>
</evidence>
<dbReference type="PANTHER" id="PTHR30524">
    <property type="entry name" value="MANNITOL-1-PHOSPHATE 5-DEHYDROGENASE"/>
    <property type="match status" value="1"/>
</dbReference>
<gene>
    <name evidence="7 10" type="primary">mtlD</name>
    <name evidence="10" type="ORF">HMPREF0908_0039</name>
</gene>
<keyword evidence="5 7" id="KW-0520">NAD</keyword>
<dbReference type="InterPro" id="IPR000669">
    <property type="entry name" value="Mannitol_DH"/>
</dbReference>
<dbReference type="InterPro" id="IPR013328">
    <property type="entry name" value="6PGD_dom2"/>
</dbReference>
<evidence type="ECO:0000313" key="11">
    <source>
        <dbReference type="Proteomes" id="UP000005309"/>
    </source>
</evidence>
<dbReference type="eggNOG" id="COG0246">
    <property type="taxonomic scope" value="Bacteria"/>
</dbReference>
<protein>
    <recommendedName>
        <fullName evidence="3 7">Mannitol-1-phosphate 5-dehydrogenase</fullName>
        <ecNumber evidence="2 7">1.1.1.17</ecNumber>
    </recommendedName>
</protein>
<keyword evidence="11" id="KW-1185">Reference proteome</keyword>
<dbReference type="InterPro" id="IPR013118">
    <property type="entry name" value="Mannitol_DH_C"/>
</dbReference>
<dbReference type="STRING" id="638302.HMPREF0908_0039"/>
<evidence type="ECO:0000256" key="6">
    <source>
        <dbReference type="ARBA" id="ARBA00048615"/>
    </source>
</evidence>
<evidence type="ECO:0000259" key="9">
    <source>
        <dbReference type="Pfam" id="PF08125"/>
    </source>
</evidence>
<comment type="caution">
    <text evidence="7">Lacks conserved residue(s) required for the propagation of feature annotation.</text>
</comment>
<dbReference type="PANTHER" id="PTHR30524:SF0">
    <property type="entry name" value="ALTRONATE OXIDOREDUCTASE-RELATED"/>
    <property type="match status" value="1"/>
</dbReference>
<feature type="domain" description="Mannitol dehydrogenase N-terminal" evidence="8">
    <location>
        <begin position="5"/>
        <end position="200"/>
    </location>
</feature>
<dbReference type="Pfam" id="PF01232">
    <property type="entry name" value="Mannitol_dh"/>
    <property type="match status" value="1"/>
</dbReference>
<dbReference type="Gene3D" id="3.40.50.720">
    <property type="entry name" value="NAD(P)-binding Rossmann-like Domain"/>
    <property type="match status" value="1"/>
</dbReference>
<dbReference type="Pfam" id="PF08125">
    <property type="entry name" value="Mannitol_dh_C"/>
    <property type="match status" value="1"/>
</dbReference>
<name>C4V0J5_9FIRM</name>
<dbReference type="InterPro" id="IPR013131">
    <property type="entry name" value="Mannitol_DH_N"/>
</dbReference>
<dbReference type="GO" id="GO:0019592">
    <property type="term" value="P:mannitol catabolic process"/>
    <property type="evidence" value="ECO:0007669"/>
    <property type="project" value="TreeGrafter"/>
</dbReference>
<comment type="similarity">
    <text evidence="1 7">Belongs to the mannitol dehydrogenase family.</text>
</comment>
<sequence>MTMKQAIHFGGGNIGRGFIGELLVRSGYEVTFVDVADALVDEINARRSYDIEVVGDTPKKIHVEHVKAINSNKDLEALLDAFVTADIVTTAIGPNILKFIAPNIAKGIARRLEKTDAPLNIIACENMVGGSTVLKNFVYEHLADDIKEKAAHCIGFPDAAVDRIVPIQHNEDPLLVKVEPFCEWDVDRTGVVGAEPQIEGLTWVDNLEAYIERKLFSVNTGHASIAYMAYLKGIEDIASAMQDEEIVAFVRRVWAETSELLIEKYGFDRETHAEYIRTAESRFKNPHLSDAVTRVARGPKRKLGAKDRLVSPANQLVARGKKPEALATVIAAALHFDYAEDPEAVEVQTYLKEHGFEKALTHFTEIPAGSELFKFVTEKNAALKK</sequence>
<dbReference type="InterPro" id="IPR023028">
    <property type="entry name" value="Mannitol_1_phos_5_DH"/>
</dbReference>
<comment type="catalytic activity">
    <reaction evidence="6 7">
        <text>D-mannitol 1-phosphate + NAD(+) = beta-D-fructose 6-phosphate + NADH + H(+)</text>
        <dbReference type="Rhea" id="RHEA:19661"/>
        <dbReference type="ChEBI" id="CHEBI:15378"/>
        <dbReference type="ChEBI" id="CHEBI:57540"/>
        <dbReference type="ChEBI" id="CHEBI:57634"/>
        <dbReference type="ChEBI" id="CHEBI:57945"/>
        <dbReference type="ChEBI" id="CHEBI:61381"/>
        <dbReference type="EC" id="1.1.1.17"/>
    </reaction>
</comment>
<dbReference type="AlphaFoldDB" id="C4V0J5"/>
<dbReference type="PRINTS" id="PR00084">
    <property type="entry name" value="MTLDHDRGNASE"/>
</dbReference>
<feature type="domain" description="Mannitol dehydrogenase C-terminal" evidence="9">
    <location>
        <begin position="206"/>
        <end position="377"/>
    </location>
</feature>
<organism evidence="10 11">
    <name type="scientific">Selenomonas flueggei ATCC 43531</name>
    <dbReference type="NCBI Taxonomy" id="638302"/>
    <lineage>
        <taxon>Bacteria</taxon>
        <taxon>Bacillati</taxon>
        <taxon>Bacillota</taxon>
        <taxon>Negativicutes</taxon>
        <taxon>Selenomonadales</taxon>
        <taxon>Selenomonadaceae</taxon>
        <taxon>Selenomonas</taxon>
    </lineage>
</organism>
<evidence type="ECO:0000259" key="8">
    <source>
        <dbReference type="Pfam" id="PF01232"/>
    </source>
</evidence>
<dbReference type="Gene3D" id="1.10.1040.10">
    <property type="entry name" value="N-(1-d-carboxylethyl)-l-norvaline Dehydrogenase, domain 2"/>
    <property type="match status" value="1"/>
</dbReference>
<dbReference type="EMBL" id="ACLA01000001">
    <property type="protein sequence ID" value="EEQ49667.1"/>
    <property type="molecule type" value="Genomic_DNA"/>
</dbReference>
<dbReference type="GO" id="GO:0008926">
    <property type="term" value="F:mannitol-1-phosphate 5-dehydrogenase activity"/>
    <property type="evidence" value="ECO:0007669"/>
    <property type="project" value="UniProtKB-UniRule"/>
</dbReference>
<dbReference type="SUPFAM" id="SSF48179">
    <property type="entry name" value="6-phosphogluconate dehydrogenase C-terminal domain-like"/>
    <property type="match status" value="1"/>
</dbReference>
<keyword evidence="4 7" id="KW-0560">Oxidoreductase</keyword>
<evidence type="ECO:0000256" key="2">
    <source>
        <dbReference type="ARBA" id="ARBA00012939"/>
    </source>
</evidence>
<evidence type="ECO:0000256" key="7">
    <source>
        <dbReference type="HAMAP-Rule" id="MF_00196"/>
    </source>
</evidence>
<dbReference type="InterPro" id="IPR008927">
    <property type="entry name" value="6-PGluconate_DH-like_C_sf"/>
</dbReference>
<evidence type="ECO:0000256" key="4">
    <source>
        <dbReference type="ARBA" id="ARBA00023002"/>
    </source>
</evidence>
<dbReference type="NCBIfam" id="NF002647">
    <property type="entry name" value="PRK02318.1-3"/>
    <property type="match status" value="1"/>
</dbReference>
<dbReference type="EC" id="1.1.1.17" evidence="2 7"/>
<accession>C4V0J5</accession>
<dbReference type="NCBIfam" id="NF002646">
    <property type="entry name" value="PRK02318.1-2"/>
    <property type="match status" value="1"/>
</dbReference>
<evidence type="ECO:0000313" key="10">
    <source>
        <dbReference type="EMBL" id="EEQ49667.1"/>
    </source>
</evidence>
<dbReference type="HOGENOM" id="CLU_036089_2_0_9"/>
<dbReference type="HAMAP" id="MF_00196">
    <property type="entry name" value="Mannitol_dehydrog"/>
    <property type="match status" value="1"/>
</dbReference>
<dbReference type="InterPro" id="IPR023027">
    <property type="entry name" value="Mannitol_DH_CS"/>
</dbReference>
<dbReference type="NCBIfam" id="NF002652">
    <property type="entry name" value="PRK02318.2-5"/>
    <property type="match status" value="1"/>
</dbReference>
<evidence type="ECO:0000256" key="1">
    <source>
        <dbReference type="ARBA" id="ARBA00006541"/>
    </source>
</evidence>
<reference evidence="10 11" key="1">
    <citation type="submission" date="2009-04" db="EMBL/GenBank/DDBJ databases">
        <authorList>
            <person name="Qin X."/>
            <person name="Bachman B."/>
            <person name="Battles P."/>
            <person name="Bell A."/>
            <person name="Bess C."/>
            <person name="Bickham C."/>
            <person name="Chaboub L."/>
            <person name="Chen D."/>
            <person name="Coyle M."/>
            <person name="Deiros D.R."/>
            <person name="Dinh H."/>
            <person name="Forbes L."/>
            <person name="Fowler G."/>
            <person name="Francisco L."/>
            <person name="Fu Q."/>
            <person name="Gubbala S."/>
            <person name="Hale W."/>
            <person name="Han Y."/>
            <person name="Hemphill L."/>
            <person name="Highlander S.K."/>
            <person name="Hirani K."/>
            <person name="Hogues M."/>
            <person name="Jackson L."/>
            <person name="Jakkamsetti A."/>
            <person name="Javaid M."/>
            <person name="Jiang H."/>
            <person name="Korchina V."/>
            <person name="Kovar C."/>
            <person name="Lara F."/>
            <person name="Lee S."/>
            <person name="Mata R."/>
            <person name="Mathew T."/>
            <person name="Moen C."/>
            <person name="Morales K."/>
            <person name="Munidasa M."/>
            <person name="Nazareth L."/>
            <person name="Ngo R."/>
            <person name="Nguyen L."/>
            <person name="Okwuonu G."/>
            <person name="Ongeri F."/>
            <person name="Patil S."/>
            <person name="Petrosino J."/>
            <person name="Pham C."/>
            <person name="Pham P."/>
            <person name="Pu L.-L."/>
            <person name="Puazo M."/>
            <person name="Raj R."/>
            <person name="Reid J."/>
            <person name="Rouhana J."/>
            <person name="Saada N."/>
            <person name="Shang Y."/>
            <person name="Simmons D."/>
            <person name="Thornton R."/>
            <person name="Warren J."/>
            <person name="Weissenberger G."/>
            <person name="Zhang J."/>
            <person name="Zhang L."/>
            <person name="Zhou C."/>
            <person name="Zhu D."/>
            <person name="Muzny D."/>
            <person name="Worley K."/>
            <person name="Gibbs R."/>
        </authorList>
    </citation>
    <scope>NUCLEOTIDE SEQUENCE [LARGE SCALE GENOMIC DNA]</scope>
    <source>
        <strain evidence="10 11">ATCC 43531</strain>
    </source>
</reference>
<dbReference type="Proteomes" id="UP000005309">
    <property type="component" value="Unassembled WGS sequence"/>
</dbReference>
<dbReference type="GO" id="GO:0005829">
    <property type="term" value="C:cytosol"/>
    <property type="evidence" value="ECO:0007669"/>
    <property type="project" value="TreeGrafter"/>
</dbReference>
<dbReference type="PROSITE" id="PS00974">
    <property type="entry name" value="MANNITOL_DHGENASE"/>
    <property type="match status" value="1"/>
</dbReference>
<dbReference type="SUPFAM" id="SSF51735">
    <property type="entry name" value="NAD(P)-binding Rossmann-fold domains"/>
    <property type="match status" value="1"/>
</dbReference>
<dbReference type="InterPro" id="IPR036291">
    <property type="entry name" value="NAD(P)-bd_dom_sf"/>
</dbReference>
<comment type="caution">
    <text evidence="10">The sequence shown here is derived from an EMBL/GenBank/DDBJ whole genome shotgun (WGS) entry which is preliminary data.</text>
</comment>
<proteinExistence type="inferred from homology"/>